<evidence type="ECO:0000259" key="13">
    <source>
        <dbReference type="Pfam" id="PF00520"/>
    </source>
</evidence>
<feature type="non-terminal residue" evidence="14">
    <location>
        <position position="208"/>
    </location>
</feature>
<reference evidence="14 15" key="1">
    <citation type="journal article" date="2009" name="Science">
        <title>Green evolution and dynamic adaptations revealed by genomes of the marine picoeukaryotes Micromonas.</title>
        <authorList>
            <person name="Worden A.Z."/>
            <person name="Lee J.H."/>
            <person name="Mock T."/>
            <person name="Rouze P."/>
            <person name="Simmons M.P."/>
            <person name="Aerts A.L."/>
            <person name="Allen A.E."/>
            <person name="Cuvelier M.L."/>
            <person name="Derelle E."/>
            <person name="Everett M.V."/>
            <person name="Foulon E."/>
            <person name="Grimwood J."/>
            <person name="Gundlach H."/>
            <person name="Henrissat B."/>
            <person name="Napoli C."/>
            <person name="McDonald S.M."/>
            <person name="Parker M.S."/>
            <person name="Rombauts S."/>
            <person name="Salamov A."/>
            <person name="Von Dassow P."/>
            <person name="Badger J.H."/>
            <person name="Coutinho P.M."/>
            <person name="Demir E."/>
            <person name="Dubchak I."/>
            <person name="Gentemann C."/>
            <person name="Eikrem W."/>
            <person name="Gready J.E."/>
            <person name="John U."/>
            <person name="Lanier W."/>
            <person name="Lindquist E.A."/>
            <person name="Lucas S."/>
            <person name="Mayer K.F."/>
            <person name="Moreau H."/>
            <person name="Not F."/>
            <person name="Otillar R."/>
            <person name="Panaud O."/>
            <person name="Pangilinan J."/>
            <person name="Paulsen I."/>
            <person name="Piegu B."/>
            <person name="Poliakov A."/>
            <person name="Robbens S."/>
            <person name="Schmutz J."/>
            <person name="Toulza E."/>
            <person name="Wyss T."/>
            <person name="Zelensky A."/>
            <person name="Zhou K."/>
            <person name="Armbrust E.V."/>
            <person name="Bhattacharya D."/>
            <person name="Goodenough U.W."/>
            <person name="Van de Peer Y."/>
            <person name="Grigoriev I.V."/>
        </authorList>
    </citation>
    <scope>NUCLEOTIDE SEQUENCE [LARGE SCALE GENOMIC DNA]</scope>
    <source>
        <strain evidence="14 15">CCMP1545</strain>
    </source>
</reference>
<keyword evidence="7" id="KW-0630">Potassium</keyword>
<evidence type="ECO:0000256" key="2">
    <source>
        <dbReference type="ARBA" id="ARBA00022448"/>
    </source>
</evidence>
<protein>
    <submittedName>
        <fullName evidence="14">Voltage-gated ion channel superfamily</fullName>
    </submittedName>
</protein>
<keyword evidence="9" id="KW-0406">Ion transport</keyword>
<dbReference type="GO" id="GO:0005249">
    <property type="term" value="F:voltage-gated potassium channel activity"/>
    <property type="evidence" value="ECO:0007669"/>
    <property type="project" value="InterPro"/>
</dbReference>
<gene>
    <name evidence="14" type="ORF">MICPUCDRAFT_17881</name>
</gene>
<dbReference type="Gene3D" id="1.10.287.70">
    <property type="match status" value="1"/>
</dbReference>
<sequence length="208" mass="23403">METIPWFYEDDAGYDHWFAIETVCIVFFTAELGGRIWSARDRKKFSKKFLNWVDLVAILPYYIELFSRGGAEVPGLAVLRAIRLARVFRLMKVSKRSLKMLGTTMVKSGKSLNVLFFLLLISLVVFSALMYFAERGNACVAVTEESPFQSIPHSMWFSAVTMATLGYGDVYPVTGWGFLVAAVQMLYGILVVAMPVTVVGSNFTQIYN</sequence>
<evidence type="ECO:0000313" key="14">
    <source>
        <dbReference type="EMBL" id="EEH56462.1"/>
    </source>
</evidence>
<keyword evidence="10 12" id="KW-0472">Membrane</keyword>
<dbReference type="InterPro" id="IPR027359">
    <property type="entry name" value="Volt_channel_dom_sf"/>
</dbReference>
<dbReference type="InterPro" id="IPR005821">
    <property type="entry name" value="Ion_trans_dom"/>
</dbReference>
<dbReference type="AlphaFoldDB" id="C1MV87"/>
<evidence type="ECO:0000256" key="6">
    <source>
        <dbReference type="ARBA" id="ARBA00022882"/>
    </source>
</evidence>
<dbReference type="PANTHER" id="PTHR11537">
    <property type="entry name" value="VOLTAGE-GATED POTASSIUM CHANNEL"/>
    <property type="match status" value="1"/>
</dbReference>
<evidence type="ECO:0000256" key="9">
    <source>
        <dbReference type="ARBA" id="ARBA00023065"/>
    </source>
</evidence>
<dbReference type="PRINTS" id="PR00169">
    <property type="entry name" value="KCHANNEL"/>
</dbReference>
<evidence type="ECO:0000256" key="1">
    <source>
        <dbReference type="ARBA" id="ARBA00004141"/>
    </source>
</evidence>
<dbReference type="InterPro" id="IPR003968">
    <property type="entry name" value="K_chnl_volt-dep_Kv"/>
</dbReference>
<feature type="transmembrane region" description="Helical" evidence="12">
    <location>
        <begin position="16"/>
        <end position="37"/>
    </location>
</feature>
<dbReference type="InterPro" id="IPR028325">
    <property type="entry name" value="VG_K_chnl"/>
</dbReference>
<dbReference type="OrthoDB" id="415460at2759"/>
<dbReference type="GeneID" id="9684770"/>
<dbReference type="KEGG" id="mpp:MICPUCDRAFT_17881"/>
<dbReference type="SUPFAM" id="SSF81324">
    <property type="entry name" value="Voltage-gated potassium channels"/>
    <property type="match status" value="1"/>
</dbReference>
<dbReference type="PRINTS" id="PR01491">
    <property type="entry name" value="KVCHANNEL"/>
</dbReference>
<keyword evidence="3" id="KW-0633">Potassium transport</keyword>
<dbReference type="GO" id="GO:0008076">
    <property type="term" value="C:voltage-gated potassium channel complex"/>
    <property type="evidence" value="ECO:0007669"/>
    <property type="project" value="InterPro"/>
</dbReference>
<dbReference type="Gene3D" id="1.20.120.350">
    <property type="entry name" value="Voltage-gated potassium channels. Chain C"/>
    <property type="match status" value="1"/>
</dbReference>
<dbReference type="FunFam" id="1.10.287.70:FF:000097">
    <property type="entry name" value="Potassium voltage-gated channel subfamily G member 3"/>
    <property type="match status" value="1"/>
</dbReference>
<dbReference type="STRING" id="564608.C1MV87"/>
<name>C1MV87_MICPC</name>
<dbReference type="RefSeq" id="XP_003059330.1">
    <property type="nucleotide sequence ID" value="XM_003059284.1"/>
</dbReference>
<keyword evidence="4 12" id="KW-0812">Transmembrane</keyword>
<feature type="domain" description="Ion transport" evidence="13">
    <location>
        <begin position="12"/>
        <end position="207"/>
    </location>
</feature>
<organism evidence="15">
    <name type="scientific">Micromonas pusilla (strain CCMP1545)</name>
    <name type="common">Picoplanktonic green alga</name>
    <dbReference type="NCBI Taxonomy" id="564608"/>
    <lineage>
        <taxon>Eukaryota</taxon>
        <taxon>Viridiplantae</taxon>
        <taxon>Chlorophyta</taxon>
        <taxon>Mamiellophyceae</taxon>
        <taxon>Mamiellales</taxon>
        <taxon>Mamiellaceae</taxon>
        <taxon>Micromonas</taxon>
    </lineage>
</organism>
<evidence type="ECO:0000256" key="4">
    <source>
        <dbReference type="ARBA" id="ARBA00022692"/>
    </source>
</evidence>
<feature type="transmembrane region" description="Helical" evidence="12">
    <location>
        <begin position="112"/>
        <end position="133"/>
    </location>
</feature>
<dbReference type="Pfam" id="PF00520">
    <property type="entry name" value="Ion_trans"/>
    <property type="match status" value="1"/>
</dbReference>
<keyword evidence="8 12" id="KW-1133">Transmembrane helix</keyword>
<dbReference type="Proteomes" id="UP000001876">
    <property type="component" value="Unassembled WGS sequence"/>
</dbReference>
<evidence type="ECO:0000256" key="11">
    <source>
        <dbReference type="ARBA" id="ARBA00023303"/>
    </source>
</evidence>
<keyword evidence="15" id="KW-1185">Reference proteome</keyword>
<dbReference type="eggNOG" id="KOG1545">
    <property type="taxonomic scope" value="Eukaryota"/>
</dbReference>
<evidence type="ECO:0000256" key="10">
    <source>
        <dbReference type="ARBA" id="ARBA00023136"/>
    </source>
</evidence>
<dbReference type="GO" id="GO:0001508">
    <property type="term" value="P:action potential"/>
    <property type="evidence" value="ECO:0007669"/>
    <property type="project" value="TreeGrafter"/>
</dbReference>
<evidence type="ECO:0000256" key="3">
    <source>
        <dbReference type="ARBA" id="ARBA00022538"/>
    </source>
</evidence>
<comment type="subcellular location">
    <subcellularLocation>
        <location evidence="1">Membrane</location>
        <topology evidence="1">Multi-pass membrane protein</topology>
    </subcellularLocation>
</comment>
<dbReference type="PANTHER" id="PTHR11537:SF254">
    <property type="entry name" value="POTASSIUM VOLTAGE-GATED CHANNEL PROTEIN SHAB"/>
    <property type="match status" value="1"/>
</dbReference>
<proteinExistence type="predicted"/>
<keyword evidence="6" id="KW-0851">Voltage-gated channel</keyword>
<evidence type="ECO:0000256" key="12">
    <source>
        <dbReference type="SAM" id="Phobius"/>
    </source>
</evidence>
<evidence type="ECO:0000256" key="8">
    <source>
        <dbReference type="ARBA" id="ARBA00022989"/>
    </source>
</evidence>
<dbReference type="EMBL" id="GG663740">
    <property type="protein sequence ID" value="EEH56462.1"/>
    <property type="molecule type" value="Genomic_DNA"/>
</dbReference>
<evidence type="ECO:0000313" key="15">
    <source>
        <dbReference type="Proteomes" id="UP000001876"/>
    </source>
</evidence>
<evidence type="ECO:0000256" key="7">
    <source>
        <dbReference type="ARBA" id="ARBA00022958"/>
    </source>
</evidence>
<keyword evidence="2" id="KW-0813">Transport</keyword>
<evidence type="ECO:0000256" key="5">
    <source>
        <dbReference type="ARBA" id="ARBA00022826"/>
    </source>
</evidence>
<feature type="transmembrane region" description="Helical" evidence="12">
    <location>
        <begin position="178"/>
        <end position="198"/>
    </location>
</feature>
<keyword evidence="5" id="KW-0631">Potassium channel</keyword>
<dbReference type="OMA" id="IPRSIYW"/>
<accession>C1MV87</accession>
<keyword evidence="11" id="KW-0407">Ion channel</keyword>